<keyword evidence="1" id="KW-0812">Transmembrane</keyword>
<evidence type="ECO:0008006" key="4">
    <source>
        <dbReference type="Google" id="ProtNLM"/>
    </source>
</evidence>
<evidence type="ECO:0000313" key="2">
    <source>
        <dbReference type="EMBL" id="MDQ0317877.1"/>
    </source>
</evidence>
<dbReference type="RefSeq" id="WP_307225452.1">
    <property type="nucleotide sequence ID" value="NZ_JAUSVF010000001.1"/>
</dbReference>
<evidence type="ECO:0000313" key="3">
    <source>
        <dbReference type="Proteomes" id="UP001230207"/>
    </source>
</evidence>
<dbReference type="EMBL" id="JAUSVF010000001">
    <property type="protein sequence ID" value="MDQ0317877.1"/>
    <property type="molecule type" value="Genomic_DNA"/>
</dbReference>
<gene>
    <name evidence="2" type="ORF">QO002_000015</name>
</gene>
<name>A0ABU0BHZ2_9HYPH</name>
<sequence>MTWFYLLSALHIAIALLFLDSGYREGELEGGEWDVMRVVGLVSCLAWPLLILYVILSAFRQKQLNRRTR</sequence>
<comment type="caution">
    <text evidence="2">The sequence shown here is derived from an EMBL/GenBank/DDBJ whole genome shotgun (WGS) entry which is preliminary data.</text>
</comment>
<proteinExistence type="predicted"/>
<accession>A0ABU0BHZ2</accession>
<keyword evidence="3" id="KW-1185">Reference proteome</keyword>
<feature type="transmembrane region" description="Helical" evidence="1">
    <location>
        <begin position="38"/>
        <end position="59"/>
    </location>
</feature>
<protein>
    <recommendedName>
        <fullName evidence="4">Transmembrane protein</fullName>
    </recommendedName>
</protein>
<organism evidence="2 3">
    <name type="scientific">Pararhizobium capsulatum DSM 1112</name>
    <dbReference type="NCBI Taxonomy" id="1121113"/>
    <lineage>
        <taxon>Bacteria</taxon>
        <taxon>Pseudomonadati</taxon>
        <taxon>Pseudomonadota</taxon>
        <taxon>Alphaproteobacteria</taxon>
        <taxon>Hyphomicrobiales</taxon>
        <taxon>Rhizobiaceae</taxon>
        <taxon>Rhizobium/Agrobacterium group</taxon>
        <taxon>Pararhizobium</taxon>
    </lineage>
</organism>
<keyword evidence="1" id="KW-0472">Membrane</keyword>
<dbReference type="Proteomes" id="UP001230207">
    <property type="component" value="Unassembled WGS sequence"/>
</dbReference>
<reference evidence="2 3" key="1">
    <citation type="submission" date="2023-07" db="EMBL/GenBank/DDBJ databases">
        <title>Genomic Encyclopedia of Type Strains, Phase IV (KMG-IV): sequencing the most valuable type-strain genomes for metagenomic binning, comparative biology and taxonomic classification.</title>
        <authorList>
            <person name="Goeker M."/>
        </authorList>
    </citation>
    <scope>NUCLEOTIDE SEQUENCE [LARGE SCALE GENOMIC DNA]</scope>
    <source>
        <strain evidence="2 3">DSM 1112</strain>
    </source>
</reference>
<evidence type="ECO:0000256" key="1">
    <source>
        <dbReference type="SAM" id="Phobius"/>
    </source>
</evidence>
<keyword evidence="1" id="KW-1133">Transmembrane helix</keyword>